<dbReference type="PANTHER" id="PTHR18968:SF120">
    <property type="entry name" value="ACETOLACTATE SYNTHASE LARGE SUBUNIT"/>
    <property type="match status" value="1"/>
</dbReference>
<sequence length="167" mass="17482">RVAPLGSDRWAGAHRAYVEDSTLPAGRAGTPLDPTSVVEVMTEVVPADAIVTNDAGNFSIALHRFWRFRFPHTQLAPTSGAMGYAVPAAVAAGLVRPSQLAVAVVGDGGYLMTGQEVETAVRYGAKVVALVVRNGLYGTIAMHQARTFGTTWGVDIGPVDIAAHARS</sequence>
<dbReference type="SUPFAM" id="SSF52518">
    <property type="entry name" value="Thiamin diphosphate-binding fold (THDP-binding)"/>
    <property type="match status" value="1"/>
</dbReference>
<organism evidence="4">
    <name type="scientific">mine drainage metagenome</name>
    <dbReference type="NCBI Taxonomy" id="410659"/>
    <lineage>
        <taxon>unclassified sequences</taxon>
        <taxon>metagenomes</taxon>
        <taxon>ecological metagenomes</taxon>
    </lineage>
</organism>
<reference evidence="4" key="1">
    <citation type="submission" date="2013-08" db="EMBL/GenBank/DDBJ databases">
        <authorList>
            <person name="Mendez C."/>
            <person name="Richter M."/>
            <person name="Ferrer M."/>
            <person name="Sanchez J."/>
        </authorList>
    </citation>
    <scope>NUCLEOTIDE SEQUENCE</scope>
</reference>
<dbReference type="PROSITE" id="PS00187">
    <property type="entry name" value="TPP_ENZYMES"/>
    <property type="match status" value="1"/>
</dbReference>
<evidence type="ECO:0000256" key="1">
    <source>
        <dbReference type="ARBA" id="ARBA00007812"/>
    </source>
</evidence>
<dbReference type="InterPro" id="IPR045229">
    <property type="entry name" value="TPP_enz"/>
</dbReference>
<evidence type="ECO:0000259" key="3">
    <source>
        <dbReference type="Pfam" id="PF02775"/>
    </source>
</evidence>
<feature type="domain" description="Thiamine pyrophosphate enzyme TPP-binding" evidence="3">
    <location>
        <begin position="54"/>
        <end position="167"/>
    </location>
</feature>
<keyword evidence="2" id="KW-0786">Thiamine pyrophosphate</keyword>
<reference evidence="4" key="2">
    <citation type="journal article" date="2014" name="ISME J.">
        <title>Microbial stratification in low pH oxic and suboxic macroscopic growths along an acid mine drainage.</title>
        <authorList>
            <person name="Mendez-Garcia C."/>
            <person name="Mesa V."/>
            <person name="Sprenger R.R."/>
            <person name="Richter M."/>
            <person name="Diez M.S."/>
            <person name="Solano J."/>
            <person name="Bargiela R."/>
            <person name="Golyshina O.V."/>
            <person name="Manteca A."/>
            <person name="Ramos J.L."/>
            <person name="Gallego J.R."/>
            <person name="Llorente I."/>
            <person name="Martins Dos Santos V.A."/>
            <person name="Jensen O.N."/>
            <person name="Pelaez A.I."/>
            <person name="Sanchez J."/>
            <person name="Ferrer M."/>
        </authorList>
    </citation>
    <scope>NUCLEOTIDE SEQUENCE</scope>
</reference>
<dbReference type="GO" id="GO:0009097">
    <property type="term" value="P:isoleucine biosynthetic process"/>
    <property type="evidence" value="ECO:0007669"/>
    <property type="project" value="TreeGrafter"/>
</dbReference>
<comment type="similarity">
    <text evidence="1">Belongs to the TPP enzyme family.</text>
</comment>
<dbReference type="AlphaFoldDB" id="T1CRR8"/>
<proteinExistence type="inferred from homology"/>
<gene>
    <name evidence="4" type="ORF">B1B_04621</name>
</gene>
<dbReference type="CDD" id="cd00568">
    <property type="entry name" value="TPP_enzymes"/>
    <property type="match status" value="1"/>
</dbReference>
<dbReference type="Gene3D" id="3.40.50.970">
    <property type="match status" value="1"/>
</dbReference>
<dbReference type="Pfam" id="PF02775">
    <property type="entry name" value="TPP_enzyme_C"/>
    <property type="match status" value="1"/>
</dbReference>
<evidence type="ECO:0000313" key="4">
    <source>
        <dbReference type="EMBL" id="EQD71134.1"/>
    </source>
</evidence>
<dbReference type="GO" id="GO:0003984">
    <property type="term" value="F:acetolactate synthase activity"/>
    <property type="evidence" value="ECO:0007669"/>
    <property type="project" value="TreeGrafter"/>
</dbReference>
<dbReference type="GO" id="GO:0030976">
    <property type="term" value="F:thiamine pyrophosphate binding"/>
    <property type="evidence" value="ECO:0007669"/>
    <property type="project" value="InterPro"/>
</dbReference>
<dbReference type="InterPro" id="IPR029061">
    <property type="entry name" value="THDP-binding"/>
</dbReference>
<dbReference type="EMBL" id="AUZY01002892">
    <property type="protein sequence ID" value="EQD71134.1"/>
    <property type="molecule type" value="Genomic_DNA"/>
</dbReference>
<dbReference type="GO" id="GO:0050660">
    <property type="term" value="F:flavin adenine dinucleotide binding"/>
    <property type="evidence" value="ECO:0007669"/>
    <property type="project" value="TreeGrafter"/>
</dbReference>
<evidence type="ECO:0000256" key="2">
    <source>
        <dbReference type="ARBA" id="ARBA00023052"/>
    </source>
</evidence>
<dbReference type="InterPro" id="IPR011766">
    <property type="entry name" value="TPP_enzyme_TPP-bd"/>
</dbReference>
<comment type="caution">
    <text evidence="4">The sequence shown here is derived from an EMBL/GenBank/DDBJ whole genome shotgun (WGS) entry which is preliminary data.</text>
</comment>
<feature type="non-terminal residue" evidence="4">
    <location>
        <position position="1"/>
    </location>
</feature>
<dbReference type="GO" id="GO:0000287">
    <property type="term" value="F:magnesium ion binding"/>
    <property type="evidence" value="ECO:0007669"/>
    <property type="project" value="InterPro"/>
</dbReference>
<dbReference type="GO" id="GO:0005948">
    <property type="term" value="C:acetolactate synthase complex"/>
    <property type="evidence" value="ECO:0007669"/>
    <property type="project" value="TreeGrafter"/>
</dbReference>
<protein>
    <submittedName>
        <fullName evidence="4">Thiamine pyrophosphate binding domain-containing protein</fullName>
    </submittedName>
</protein>
<feature type="non-terminal residue" evidence="4">
    <location>
        <position position="167"/>
    </location>
</feature>
<accession>T1CRR8</accession>
<dbReference type="GO" id="GO:0009099">
    <property type="term" value="P:L-valine biosynthetic process"/>
    <property type="evidence" value="ECO:0007669"/>
    <property type="project" value="TreeGrafter"/>
</dbReference>
<name>T1CRR8_9ZZZZ</name>
<dbReference type="PANTHER" id="PTHR18968">
    <property type="entry name" value="THIAMINE PYROPHOSPHATE ENZYMES"/>
    <property type="match status" value="1"/>
</dbReference>
<dbReference type="InterPro" id="IPR000399">
    <property type="entry name" value="TPP-bd_CS"/>
</dbReference>
<dbReference type="Gene3D" id="3.40.50.1220">
    <property type="entry name" value="TPP-binding domain"/>
    <property type="match status" value="1"/>
</dbReference>